<proteinExistence type="predicted"/>
<evidence type="ECO:0000313" key="1">
    <source>
        <dbReference type="EMBL" id="CAI8619285.1"/>
    </source>
</evidence>
<name>A0AAV1B9Q8_VICFA</name>
<sequence length="121" mass="13477">MIQSKSARTPSNKSYSPECLSVFPSPSPFVKLSEFFASSTVISVPVPHAGADNGGKPRLKQTPVPQKVFLGQQKYFGQQSDKQVFGTAKQQLNSNTVQENKKNYKANITWQRKMVQQMIQA</sequence>
<protein>
    <submittedName>
        <fullName evidence="1">Uncharacterized protein</fullName>
    </submittedName>
</protein>
<evidence type="ECO:0000313" key="2">
    <source>
        <dbReference type="Proteomes" id="UP001157006"/>
    </source>
</evidence>
<organism evidence="1 2">
    <name type="scientific">Vicia faba</name>
    <name type="common">Broad bean</name>
    <name type="synonym">Faba vulgaris</name>
    <dbReference type="NCBI Taxonomy" id="3906"/>
    <lineage>
        <taxon>Eukaryota</taxon>
        <taxon>Viridiplantae</taxon>
        <taxon>Streptophyta</taxon>
        <taxon>Embryophyta</taxon>
        <taxon>Tracheophyta</taxon>
        <taxon>Spermatophyta</taxon>
        <taxon>Magnoliopsida</taxon>
        <taxon>eudicotyledons</taxon>
        <taxon>Gunneridae</taxon>
        <taxon>Pentapetalae</taxon>
        <taxon>rosids</taxon>
        <taxon>fabids</taxon>
        <taxon>Fabales</taxon>
        <taxon>Fabaceae</taxon>
        <taxon>Papilionoideae</taxon>
        <taxon>50 kb inversion clade</taxon>
        <taxon>NPAAA clade</taxon>
        <taxon>Hologalegina</taxon>
        <taxon>IRL clade</taxon>
        <taxon>Fabeae</taxon>
        <taxon>Vicia</taxon>
    </lineage>
</organism>
<dbReference type="AlphaFoldDB" id="A0AAV1B9Q8"/>
<dbReference type="Proteomes" id="UP001157006">
    <property type="component" value="Chromosome 6"/>
</dbReference>
<dbReference type="EMBL" id="OX451741">
    <property type="protein sequence ID" value="CAI8619285.1"/>
    <property type="molecule type" value="Genomic_DNA"/>
</dbReference>
<accession>A0AAV1B9Q8</accession>
<reference evidence="1 2" key="1">
    <citation type="submission" date="2023-01" db="EMBL/GenBank/DDBJ databases">
        <authorList>
            <person name="Kreplak J."/>
        </authorList>
    </citation>
    <scope>NUCLEOTIDE SEQUENCE [LARGE SCALE GENOMIC DNA]</scope>
</reference>
<gene>
    <name evidence="1" type="ORF">VFH_VI163240</name>
</gene>
<keyword evidence="2" id="KW-1185">Reference proteome</keyword>